<organism evidence="2 3">
    <name type="scientific">Allonocardiopsis opalescens</name>
    <dbReference type="NCBI Taxonomy" id="1144618"/>
    <lineage>
        <taxon>Bacteria</taxon>
        <taxon>Bacillati</taxon>
        <taxon>Actinomycetota</taxon>
        <taxon>Actinomycetes</taxon>
        <taxon>Streptosporangiales</taxon>
        <taxon>Allonocardiopsis</taxon>
    </lineage>
</organism>
<feature type="domain" description="N-acetyltransferase" evidence="1">
    <location>
        <begin position="6"/>
        <end position="167"/>
    </location>
</feature>
<keyword evidence="2" id="KW-0689">Ribosomal protein</keyword>
<proteinExistence type="predicted"/>
<keyword evidence="3" id="KW-1185">Reference proteome</keyword>
<accession>A0A2T0Q5G3</accession>
<comment type="caution">
    <text evidence="2">The sequence shown here is derived from an EMBL/GenBank/DDBJ whole genome shotgun (WGS) entry which is preliminary data.</text>
</comment>
<dbReference type="Gene3D" id="3.40.630.30">
    <property type="match status" value="1"/>
</dbReference>
<dbReference type="OrthoDB" id="9799092at2"/>
<dbReference type="Pfam" id="PF00583">
    <property type="entry name" value="Acetyltransf_1"/>
    <property type="match status" value="1"/>
</dbReference>
<reference evidence="2 3" key="1">
    <citation type="submission" date="2018-03" db="EMBL/GenBank/DDBJ databases">
        <title>Genomic Encyclopedia of Archaeal and Bacterial Type Strains, Phase II (KMG-II): from individual species to whole genera.</title>
        <authorList>
            <person name="Goeker M."/>
        </authorList>
    </citation>
    <scope>NUCLEOTIDE SEQUENCE [LARGE SCALE GENOMIC DNA]</scope>
    <source>
        <strain evidence="2 3">DSM 45601</strain>
    </source>
</reference>
<gene>
    <name evidence="2" type="ORF">CLV72_104590</name>
</gene>
<dbReference type="PANTHER" id="PTHR43072:SF60">
    <property type="entry name" value="L-2,4-DIAMINOBUTYRIC ACID ACETYLTRANSFERASE"/>
    <property type="match status" value="1"/>
</dbReference>
<dbReference type="PROSITE" id="PS51186">
    <property type="entry name" value="GNAT"/>
    <property type="match status" value="1"/>
</dbReference>
<dbReference type="CDD" id="cd04301">
    <property type="entry name" value="NAT_SF"/>
    <property type="match status" value="1"/>
</dbReference>
<keyword evidence="2" id="KW-0687">Ribonucleoprotein</keyword>
<sequence length="167" mass="17403">MAVPALRVTAAGPGELDALVAQVAGLFAEDGAQRDPFADPGWPLRHGHAYYAPLLEADDGLVLLARAPEPVGYLVGRLRGADPLRPGARVAELESMRVAPAHRGTGFGSALVRRFLAWARARGANEARVSAFAANTAAIGFYQRHGFAPARVELASPLHTGPPAGPG</sequence>
<dbReference type="Proteomes" id="UP000237846">
    <property type="component" value="Unassembled WGS sequence"/>
</dbReference>
<evidence type="ECO:0000259" key="1">
    <source>
        <dbReference type="PROSITE" id="PS51186"/>
    </source>
</evidence>
<protein>
    <submittedName>
        <fullName evidence="2">Ribosomal protein S18 acetylase RimI-like enzyme</fullName>
    </submittedName>
</protein>
<dbReference type="RefSeq" id="WP_106246682.1">
    <property type="nucleotide sequence ID" value="NZ_PVZC01000004.1"/>
</dbReference>
<name>A0A2T0Q5G3_9ACTN</name>
<dbReference type="InterPro" id="IPR016181">
    <property type="entry name" value="Acyl_CoA_acyltransferase"/>
</dbReference>
<evidence type="ECO:0000313" key="2">
    <source>
        <dbReference type="EMBL" id="PRX99010.1"/>
    </source>
</evidence>
<dbReference type="PANTHER" id="PTHR43072">
    <property type="entry name" value="N-ACETYLTRANSFERASE"/>
    <property type="match status" value="1"/>
</dbReference>
<dbReference type="EMBL" id="PVZC01000004">
    <property type="protein sequence ID" value="PRX99010.1"/>
    <property type="molecule type" value="Genomic_DNA"/>
</dbReference>
<dbReference type="InterPro" id="IPR000182">
    <property type="entry name" value="GNAT_dom"/>
</dbReference>
<dbReference type="GO" id="GO:0016747">
    <property type="term" value="F:acyltransferase activity, transferring groups other than amino-acyl groups"/>
    <property type="evidence" value="ECO:0007669"/>
    <property type="project" value="InterPro"/>
</dbReference>
<dbReference type="SUPFAM" id="SSF55729">
    <property type="entry name" value="Acyl-CoA N-acyltransferases (Nat)"/>
    <property type="match status" value="1"/>
</dbReference>
<dbReference type="AlphaFoldDB" id="A0A2T0Q5G3"/>
<dbReference type="GO" id="GO:0005840">
    <property type="term" value="C:ribosome"/>
    <property type="evidence" value="ECO:0007669"/>
    <property type="project" value="UniProtKB-KW"/>
</dbReference>
<evidence type="ECO:0000313" key="3">
    <source>
        <dbReference type="Proteomes" id="UP000237846"/>
    </source>
</evidence>